<dbReference type="GO" id="GO:0016020">
    <property type="term" value="C:membrane"/>
    <property type="evidence" value="ECO:0007669"/>
    <property type="project" value="TreeGrafter"/>
</dbReference>
<accession>A0A0D3GXY2</accession>
<dbReference type="PANTHER" id="PTHR48055:SF55">
    <property type="entry name" value="PROTEIN KINASE DOMAIN-CONTAINING PROTEIN"/>
    <property type="match status" value="1"/>
</dbReference>
<dbReference type="GO" id="GO:0004672">
    <property type="term" value="F:protein kinase activity"/>
    <property type="evidence" value="ECO:0007669"/>
    <property type="project" value="InterPro"/>
</dbReference>
<dbReference type="PaxDb" id="65489-OBART08G07500.1"/>
<dbReference type="Proteomes" id="UP000026960">
    <property type="component" value="Chromosome 8"/>
</dbReference>
<evidence type="ECO:0000313" key="3">
    <source>
        <dbReference type="Proteomes" id="UP000026960"/>
    </source>
</evidence>
<dbReference type="InterPro" id="IPR051564">
    <property type="entry name" value="LRR_receptor-like_kinase"/>
</dbReference>
<proteinExistence type="predicted"/>
<organism evidence="2">
    <name type="scientific">Oryza barthii</name>
    <dbReference type="NCBI Taxonomy" id="65489"/>
    <lineage>
        <taxon>Eukaryota</taxon>
        <taxon>Viridiplantae</taxon>
        <taxon>Streptophyta</taxon>
        <taxon>Embryophyta</taxon>
        <taxon>Tracheophyta</taxon>
        <taxon>Spermatophyta</taxon>
        <taxon>Magnoliopsida</taxon>
        <taxon>Liliopsida</taxon>
        <taxon>Poales</taxon>
        <taxon>Poaceae</taxon>
        <taxon>BOP clade</taxon>
        <taxon>Oryzoideae</taxon>
        <taxon>Oryzeae</taxon>
        <taxon>Oryzinae</taxon>
        <taxon>Oryza</taxon>
    </lineage>
</organism>
<dbReference type="eggNOG" id="ENOG502QPYS">
    <property type="taxonomic scope" value="Eukaryota"/>
</dbReference>
<sequence length="139" mass="15568">MVARVTDFGLAKIMNIAEPYKESSSFVTKGTIGYVAPEYGSGSPISMDGVIYSYGVLLLEMFTERRPTASFMNGMTSLVDFVKTAYPDNLLEILDANATYNGYTQDMTQLVIYPVFRLGLACCKESPRERMKRIMKSRN</sequence>
<dbReference type="EnsemblPlants" id="OBART08G07500.1">
    <property type="protein sequence ID" value="OBART08G07500.1"/>
    <property type="gene ID" value="OBART08G07500"/>
</dbReference>
<dbReference type="Gramene" id="OBART08G07500.1">
    <property type="protein sequence ID" value="OBART08G07500.1"/>
    <property type="gene ID" value="OBART08G07500"/>
</dbReference>
<reference evidence="2" key="1">
    <citation type="journal article" date="2009" name="Rice">
        <title>De Novo Next Generation Sequencing of Plant Genomes.</title>
        <authorList>
            <person name="Rounsley S."/>
            <person name="Marri P.R."/>
            <person name="Yu Y."/>
            <person name="He R."/>
            <person name="Sisneros N."/>
            <person name="Goicoechea J.L."/>
            <person name="Lee S.J."/>
            <person name="Angelova A."/>
            <person name="Kudrna D."/>
            <person name="Luo M."/>
            <person name="Affourtit J."/>
            <person name="Desany B."/>
            <person name="Knight J."/>
            <person name="Niazi F."/>
            <person name="Egholm M."/>
            <person name="Wing R.A."/>
        </authorList>
    </citation>
    <scope>NUCLEOTIDE SEQUENCE [LARGE SCALE GENOMIC DNA]</scope>
    <source>
        <strain evidence="2">cv. IRGC 105608</strain>
    </source>
</reference>
<keyword evidence="3" id="KW-1185">Reference proteome</keyword>
<evidence type="ECO:0000313" key="2">
    <source>
        <dbReference type="EnsemblPlants" id="OBART08G07500.1"/>
    </source>
</evidence>
<dbReference type="AlphaFoldDB" id="A0A0D3GXY2"/>
<dbReference type="HOGENOM" id="CLU_000288_21_9_1"/>
<dbReference type="STRING" id="65489.A0A0D3GXY2"/>
<dbReference type="InterPro" id="IPR011009">
    <property type="entry name" value="Kinase-like_dom_sf"/>
</dbReference>
<reference evidence="2" key="2">
    <citation type="submission" date="2015-03" db="UniProtKB">
        <authorList>
            <consortium name="EnsemblPlants"/>
        </authorList>
    </citation>
    <scope>IDENTIFICATION</scope>
</reference>
<dbReference type="Gene3D" id="1.10.510.10">
    <property type="entry name" value="Transferase(Phosphotransferase) domain 1"/>
    <property type="match status" value="1"/>
</dbReference>
<name>A0A0D3GXY2_9ORYZ</name>
<feature type="domain" description="Protein kinase" evidence="1">
    <location>
        <begin position="1"/>
        <end position="116"/>
    </location>
</feature>
<evidence type="ECO:0000259" key="1">
    <source>
        <dbReference type="PROSITE" id="PS50011"/>
    </source>
</evidence>
<dbReference type="GO" id="GO:0005524">
    <property type="term" value="F:ATP binding"/>
    <property type="evidence" value="ECO:0007669"/>
    <property type="project" value="InterPro"/>
</dbReference>
<protein>
    <recommendedName>
        <fullName evidence="1">Protein kinase domain-containing protein</fullName>
    </recommendedName>
</protein>
<dbReference type="InterPro" id="IPR000719">
    <property type="entry name" value="Prot_kinase_dom"/>
</dbReference>
<dbReference type="PROSITE" id="PS50011">
    <property type="entry name" value="PROTEIN_KINASE_DOM"/>
    <property type="match status" value="1"/>
</dbReference>
<dbReference type="SUPFAM" id="SSF56112">
    <property type="entry name" value="Protein kinase-like (PK-like)"/>
    <property type="match status" value="1"/>
</dbReference>
<dbReference type="PANTHER" id="PTHR48055">
    <property type="entry name" value="LEUCINE-RICH REPEAT RECEPTOR PROTEIN KINASE EMS1"/>
    <property type="match status" value="1"/>
</dbReference>
<dbReference type="Pfam" id="PF00069">
    <property type="entry name" value="Pkinase"/>
    <property type="match status" value="1"/>
</dbReference>